<dbReference type="Proteomes" id="UP000887565">
    <property type="component" value="Unplaced"/>
</dbReference>
<dbReference type="Pfam" id="PF02931">
    <property type="entry name" value="Neur_chan_LBD"/>
    <property type="match status" value="1"/>
</dbReference>
<dbReference type="Gene3D" id="2.70.170.10">
    <property type="entry name" value="Neurotransmitter-gated ion-channel ligand-binding domain"/>
    <property type="match status" value="1"/>
</dbReference>
<dbReference type="AlphaFoldDB" id="A0A915KAZ7"/>
<evidence type="ECO:0000256" key="2">
    <source>
        <dbReference type="ARBA" id="ARBA00023136"/>
    </source>
</evidence>
<organism evidence="4 5">
    <name type="scientific">Romanomermis culicivorax</name>
    <name type="common">Nematode worm</name>
    <dbReference type="NCBI Taxonomy" id="13658"/>
    <lineage>
        <taxon>Eukaryota</taxon>
        <taxon>Metazoa</taxon>
        <taxon>Ecdysozoa</taxon>
        <taxon>Nematoda</taxon>
        <taxon>Enoplea</taxon>
        <taxon>Dorylaimia</taxon>
        <taxon>Mermithida</taxon>
        <taxon>Mermithoidea</taxon>
        <taxon>Mermithidae</taxon>
        <taxon>Romanomermis</taxon>
    </lineage>
</organism>
<dbReference type="GO" id="GO:0016020">
    <property type="term" value="C:membrane"/>
    <property type="evidence" value="ECO:0007669"/>
    <property type="project" value="UniProtKB-SubCell"/>
</dbReference>
<comment type="subcellular location">
    <subcellularLocation>
        <location evidence="1">Membrane</location>
    </subcellularLocation>
</comment>
<dbReference type="PROSITE" id="PS00236">
    <property type="entry name" value="NEUROTR_ION_CHANNEL"/>
    <property type="match status" value="1"/>
</dbReference>
<evidence type="ECO:0000313" key="4">
    <source>
        <dbReference type="Proteomes" id="UP000887565"/>
    </source>
</evidence>
<evidence type="ECO:0000259" key="3">
    <source>
        <dbReference type="Pfam" id="PF02931"/>
    </source>
</evidence>
<protein>
    <submittedName>
        <fullName evidence="5">Neurotransmitter-gated ion-channel ligand-binding domain-containing protein</fullName>
    </submittedName>
</protein>
<sequence length="62" mass="7588">MQIRGPCDIDLRAFPFDIQQCFISFETSSYNFQEVELMWFHEPLTLIWRGHLPDFYLHHTRL</sequence>
<dbReference type="InterPro" id="IPR036734">
    <property type="entry name" value="Neur_chan_lig-bd_sf"/>
</dbReference>
<dbReference type="InterPro" id="IPR018000">
    <property type="entry name" value="Neurotransmitter_ion_chnl_CS"/>
</dbReference>
<dbReference type="SUPFAM" id="SSF63712">
    <property type="entry name" value="Nicotinic receptor ligand binding domain-like"/>
    <property type="match status" value="1"/>
</dbReference>
<dbReference type="WBParaSite" id="nRc.2.0.1.t35882-RA">
    <property type="protein sequence ID" value="nRc.2.0.1.t35882-RA"/>
    <property type="gene ID" value="nRc.2.0.1.g35882"/>
</dbReference>
<accession>A0A915KAZ7</accession>
<evidence type="ECO:0000313" key="5">
    <source>
        <dbReference type="WBParaSite" id="nRc.2.0.1.t35882-RA"/>
    </source>
</evidence>
<proteinExistence type="predicted"/>
<dbReference type="InterPro" id="IPR006202">
    <property type="entry name" value="Neur_chan_lig-bd"/>
</dbReference>
<keyword evidence="2" id="KW-0472">Membrane</keyword>
<feature type="domain" description="Neurotransmitter-gated ion-channel ligand-binding" evidence="3">
    <location>
        <begin position="2"/>
        <end position="43"/>
    </location>
</feature>
<name>A0A915KAZ7_ROMCU</name>
<dbReference type="GO" id="GO:0005230">
    <property type="term" value="F:extracellular ligand-gated monoatomic ion channel activity"/>
    <property type="evidence" value="ECO:0007669"/>
    <property type="project" value="InterPro"/>
</dbReference>
<evidence type="ECO:0000256" key="1">
    <source>
        <dbReference type="ARBA" id="ARBA00004370"/>
    </source>
</evidence>
<reference evidence="5" key="1">
    <citation type="submission" date="2022-11" db="UniProtKB">
        <authorList>
            <consortium name="WormBaseParasite"/>
        </authorList>
    </citation>
    <scope>IDENTIFICATION</scope>
</reference>
<keyword evidence="4" id="KW-1185">Reference proteome</keyword>